<dbReference type="GO" id="GO:0046872">
    <property type="term" value="F:metal ion binding"/>
    <property type="evidence" value="ECO:0007669"/>
    <property type="project" value="UniProtKB-KW"/>
</dbReference>
<evidence type="ECO:0000256" key="2">
    <source>
        <dbReference type="ARBA" id="ARBA00022112"/>
    </source>
</evidence>
<dbReference type="Pfam" id="PF01784">
    <property type="entry name" value="DUF34_NIF3"/>
    <property type="match status" value="1"/>
</dbReference>
<feature type="binding site" evidence="4">
    <location>
        <position position="230"/>
    </location>
    <ligand>
        <name>a divalent metal cation</name>
        <dbReference type="ChEBI" id="CHEBI:60240"/>
        <label>1</label>
    </ligand>
</feature>
<dbReference type="PANTHER" id="PTHR13799:SF14">
    <property type="entry name" value="GTP CYCLOHYDROLASE 1 TYPE 2 HOMOLOG"/>
    <property type="match status" value="1"/>
</dbReference>
<evidence type="ECO:0000256" key="1">
    <source>
        <dbReference type="ARBA" id="ARBA00006964"/>
    </source>
</evidence>
<dbReference type="AlphaFoldDB" id="A0A9D2JYS5"/>
<dbReference type="GO" id="GO:0005737">
    <property type="term" value="C:cytoplasm"/>
    <property type="evidence" value="ECO:0007669"/>
    <property type="project" value="TreeGrafter"/>
</dbReference>
<evidence type="ECO:0000256" key="4">
    <source>
        <dbReference type="PIRSR" id="PIRSR602678-1"/>
    </source>
</evidence>
<evidence type="ECO:0000313" key="5">
    <source>
        <dbReference type="EMBL" id="HIZ72276.1"/>
    </source>
</evidence>
<keyword evidence="3 4" id="KW-0479">Metal-binding</keyword>
<dbReference type="Gene3D" id="3.40.1390.30">
    <property type="entry name" value="NIF3 (NGG1p interacting factor 3)-like"/>
    <property type="match status" value="2"/>
</dbReference>
<dbReference type="PANTHER" id="PTHR13799">
    <property type="entry name" value="NGG1 INTERACTING FACTOR 3"/>
    <property type="match status" value="1"/>
</dbReference>
<feature type="binding site" evidence="4">
    <location>
        <position position="108"/>
    </location>
    <ligand>
        <name>a divalent metal cation</name>
        <dbReference type="ChEBI" id="CHEBI:60240"/>
        <label>1</label>
    </ligand>
</feature>
<protein>
    <recommendedName>
        <fullName evidence="2">GTP cyclohydrolase 1 type 2 homolog</fullName>
    </recommendedName>
</protein>
<comment type="caution">
    <text evidence="5">The sequence shown here is derived from an EMBL/GenBank/DDBJ whole genome shotgun (WGS) entry which is preliminary data.</text>
</comment>
<name>A0A9D2JYS5_9FIRM</name>
<dbReference type="FunFam" id="3.40.1390.30:FF:000001">
    <property type="entry name" value="GTP cyclohydrolase 1 type 2"/>
    <property type="match status" value="1"/>
</dbReference>
<dbReference type="InterPro" id="IPR036069">
    <property type="entry name" value="DUF34/NIF3_sf"/>
</dbReference>
<dbReference type="SUPFAM" id="SSF102705">
    <property type="entry name" value="NIF3 (NGG1p interacting factor 3)-like"/>
    <property type="match status" value="1"/>
</dbReference>
<evidence type="ECO:0000256" key="3">
    <source>
        <dbReference type="ARBA" id="ARBA00022723"/>
    </source>
</evidence>
<evidence type="ECO:0000313" key="6">
    <source>
        <dbReference type="Proteomes" id="UP000824102"/>
    </source>
</evidence>
<reference evidence="5" key="2">
    <citation type="submission" date="2021-04" db="EMBL/GenBank/DDBJ databases">
        <authorList>
            <person name="Gilroy R."/>
        </authorList>
    </citation>
    <scope>NUCLEOTIDE SEQUENCE</scope>
    <source>
        <strain evidence="5">ChiW7-2402</strain>
    </source>
</reference>
<feature type="binding site" evidence="4">
    <location>
        <position position="71"/>
    </location>
    <ligand>
        <name>a divalent metal cation</name>
        <dbReference type="ChEBI" id="CHEBI:60240"/>
        <label>1</label>
    </ligand>
</feature>
<feature type="binding site" evidence="4">
    <location>
        <position position="226"/>
    </location>
    <ligand>
        <name>a divalent metal cation</name>
        <dbReference type="ChEBI" id="CHEBI:60240"/>
        <label>1</label>
    </ligand>
</feature>
<organism evidence="5 6">
    <name type="scientific">Candidatus Gallimonas intestinavium</name>
    <dbReference type="NCBI Taxonomy" id="2838603"/>
    <lineage>
        <taxon>Bacteria</taxon>
        <taxon>Bacillati</taxon>
        <taxon>Bacillota</taxon>
        <taxon>Clostridia</taxon>
        <taxon>Candidatus Gallimonas</taxon>
    </lineage>
</organism>
<feature type="binding site" evidence="4">
    <location>
        <position position="70"/>
    </location>
    <ligand>
        <name>a divalent metal cation</name>
        <dbReference type="ChEBI" id="CHEBI:60240"/>
        <label>1</label>
    </ligand>
</feature>
<sequence>MRSKEMFELIDRLAPFALSRAYCEATGGYDNSGLLVDCGGEFESVLFSLDLSAAAVDRAKEIGAGLIVTHHPAVYAPLKNLTPEGAGSNVLAAAKAGISVISAHLNLDTAAGGIDESLMHGLGGKSALALYEQTGDGAYGRVFDVEEMPLAGYAARIRETFGTERLVVYGDRPVKRVASFCGAGMEEGSIAFALQNGADTFVSSDPKHHLVAMAVEGGMNVLILTHYAAENYGFYRFFERVKRSVSIQCAYFADARLL</sequence>
<proteinExistence type="inferred from homology"/>
<dbReference type="EMBL" id="DXBB01000034">
    <property type="protein sequence ID" value="HIZ72276.1"/>
    <property type="molecule type" value="Genomic_DNA"/>
</dbReference>
<accession>A0A9D2JYS5</accession>
<dbReference type="Proteomes" id="UP000824102">
    <property type="component" value="Unassembled WGS sequence"/>
</dbReference>
<gene>
    <name evidence="5" type="ORF">H9964_01705</name>
</gene>
<dbReference type="InterPro" id="IPR002678">
    <property type="entry name" value="DUF34/NIF3"/>
</dbReference>
<comment type="similarity">
    <text evidence="1">Belongs to the GTP cyclohydrolase I type 2/NIF3 family.</text>
</comment>
<reference evidence="5" key="1">
    <citation type="journal article" date="2021" name="PeerJ">
        <title>Extensive microbial diversity within the chicken gut microbiome revealed by metagenomics and culture.</title>
        <authorList>
            <person name="Gilroy R."/>
            <person name="Ravi A."/>
            <person name="Getino M."/>
            <person name="Pursley I."/>
            <person name="Horton D.L."/>
            <person name="Alikhan N.F."/>
            <person name="Baker D."/>
            <person name="Gharbi K."/>
            <person name="Hall N."/>
            <person name="Watson M."/>
            <person name="Adriaenssens E.M."/>
            <person name="Foster-Nyarko E."/>
            <person name="Jarju S."/>
            <person name="Secka A."/>
            <person name="Antonio M."/>
            <person name="Oren A."/>
            <person name="Chaudhuri R.R."/>
            <person name="La Ragione R."/>
            <person name="Hildebrand F."/>
            <person name="Pallen M.J."/>
        </authorList>
    </citation>
    <scope>NUCLEOTIDE SEQUENCE</scope>
    <source>
        <strain evidence="5">ChiW7-2402</strain>
    </source>
</reference>